<evidence type="ECO:0000256" key="11">
    <source>
        <dbReference type="ARBA" id="ARBA00038280"/>
    </source>
</evidence>
<feature type="transmembrane region" description="Helical" evidence="15">
    <location>
        <begin position="135"/>
        <end position="157"/>
    </location>
</feature>
<keyword evidence="2" id="KW-0813">Transport</keyword>
<keyword evidence="3" id="KW-1003">Cell membrane</keyword>
<dbReference type="InterPro" id="IPR036318">
    <property type="entry name" value="FAD-bd_PCMH-like_sf"/>
</dbReference>
<dbReference type="AlphaFoldDB" id="A0A9D1II51"/>
<dbReference type="Gene3D" id="3.10.580.10">
    <property type="entry name" value="CBS-domain"/>
    <property type="match status" value="1"/>
</dbReference>
<dbReference type="PROSITE" id="PS51846">
    <property type="entry name" value="CNNM"/>
    <property type="match status" value="1"/>
</dbReference>
<dbReference type="PANTHER" id="PTHR22777:SF16">
    <property type="entry name" value="POLYAMINE EXPORT PROTEIN"/>
    <property type="match status" value="1"/>
</dbReference>
<evidence type="ECO:0000256" key="15">
    <source>
        <dbReference type="SAM" id="Phobius"/>
    </source>
</evidence>
<feature type="domain" description="CNNM transmembrane" evidence="17">
    <location>
        <begin position="1"/>
        <end position="200"/>
    </location>
</feature>
<dbReference type="InterPro" id="IPR016169">
    <property type="entry name" value="FAD-bd_PCMH_sub2"/>
</dbReference>
<evidence type="ECO:0000256" key="8">
    <source>
        <dbReference type="ARBA" id="ARBA00023122"/>
    </source>
</evidence>
<name>A0A9D1II51_9BURK</name>
<dbReference type="Proteomes" id="UP000824083">
    <property type="component" value="Unassembled WGS sequence"/>
</dbReference>
<evidence type="ECO:0000256" key="10">
    <source>
        <dbReference type="ARBA" id="ARBA00037177"/>
    </source>
</evidence>
<dbReference type="InterPro" id="IPR046342">
    <property type="entry name" value="CBS_dom_sf"/>
</dbReference>
<evidence type="ECO:0000256" key="12">
    <source>
        <dbReference type="ARBA" id="ARBA00039818"/>
    </source>
</evidence>
<comment type="caution">
    <text evidence="18">The sequence shown here is derived from an EMBL/GenBank/DDBJ whole genome shotgun (WGS) entry which is preliminary data.</text>
</comment>
<keyword evidence="8 13" id="KW-0129">CBS domain</keyword>
<dbReference type="InterPro" id="IPR002550">
    <property type="entry name" value="CNNM"/>
</dbReference>
<evidence type="ECO:0000256" key="1">
    <source>
        <dbReference type="ARBA" id="ARBA00004429"/>
    </source>
</evidence>
<dbReference type="EMBL" id="DVMY01000085">
    <property type="protein sequence ID" value="HIU37697.1"/>
    <property type="molecule type" value="Genomic_DNA"/>
</dbReference>
<evidence type="ECO:0000256" key="6">
    <source>
        <dbReference type="ARBA" id="ARBA00022737"/>
    </source>
</evidence>
<dbReference type="CDD" id="cd04590">
    <property type="entry name" value="CBS_pair_CorC_HlyC_assoc"/>
    <property type="match status" value="1"/>
</dbReference>
<dbReference type="InterPro" id="IPR000644">
    <property type="entry name" value="CBS_dom"/>
</dbReference>
<comment type="similarity">
    <text evidence="11">Belongs to the UPF0053 family. PaeA subfamily.</text>
</comment>
<reference evidence="18" key="2">
    <citation type="journal article" date="2021" name="PeerJ">
        <title>Extensive microbial diversity within the chicken gut microbiome revealed by metagenomics and culture.</title>
        <authorList>
            <person name="Gilroy R."/>
            <person name="Ravi A."/>
            <person name="Getino M."/>
            <person name="Pursley I."/>
            <person name="Horton D.L."/>
            <person name="Alikhan N.F."/>
            <person name="Baker D."/>
            <person name="Gharbi K."/>
            <person name="Hall N."/>
            <person name="Watson M."/>
            <person name="Adriaenssens E.M."/>
            <person name="Foster-Nyarko E."/>
            <person name="Jarju S."/>
            <person name="Secka A."/>
            <person name="Antonio M."/>
            <person name="Oren A."/>
            <person name="Chaudhuri R.R."/>
            <person name="La Ragione R."/>
            <person name="Hildebrand F."/>
            <person name="Pallen M.J."/>
        </authorList>
    </citation>
    <scope>NUCLEOTIDE SEQUENCE</scope>
    <source>
        <strain evidence="18">7463</strain>
    </source>
</reference>
<keyword evidence="9 14" id="KW-0472">Membrane</keyword>
<dbReference type="SUPFAM" id="SSF56176">
    <property type="entry name" value="FAD-binding/transporter-associated domain-like"/>
    <property type="match status" value="1"/>
</dbReference>
<dbReference type="SMART" id="SM01091">
    <property type="entry name" value="CorC_HlyC"/>
    <property type="match status" value="1"/>
</dbReference>
<evidence type="ECO:0000256" key="14">
    <source>
        <dbReference type="PROSITE-ProRule" id="PRU01193"/>
    </source>
</evidence>
<evidence type="ECO:0000256" key="7">
    <source>
        <dbReference type="ARBA" id="ARBA00022989"/>
    </source>
</evidence>
<dbReference type="PROSITE" id="PS51371">
    <property type="entry name" value="CBS"/>
    <property type="match status" value="1"/>
</dbReference>
<comment type="function">
    <text evidence="10">Involved in cadaverine and putrescine tolerance in stationary phase. May facilitate the efflux of both cadaverine and putrescine from the cytoplasm, reducing potentially toxic levels under certain stress conditions.</text>
</comment>
<evidence type="ECO:0000256" key="9">
    <source>
        <dbReference type="ARBA" id="ARBA00023136"/>
    </source>
</evidence>
<dbReference type="GO" id="GO:0050660">
    <property type="term" value="F:flavin adenine dinucleotide binding"/>
    <property type="evidence" value="ECO:0007669"/>
    <property type="project" value="InterPro"/>
</dbReference>
<evidence type="ECO:0000256" key="5">
    <source>
        <dbReference type="ARBA" id="ARBA00022692"/>
    </source>
</evidence>
<dbReference type="Pfam" id="PF00571">
    <property type="entry name" value="CBS"/>
    <property type="match status" value="1"/>
</dbReference>
<dbReference type="Pfam" id="PF01595">
    <property type="entry name" value="CNNM"/>
    <property type="match status" value="1"/>
</dbReference>
<gene>
    <name evidence="18" type="ORF">IAC56_05430</name>
</gene>
<evidence type="ECO:0000313" key="19">
    <source>
        <dbReference type="Proteomes" id="UP000824083"/>
    </source>
</evidence>
<evidence type="ECO:0000256" key="3">
    <source>
        <dbReference type="ARBA" id="ARBA00022475"/>
    </source>
</evidence>
<evidence type="ECO:0000256" key="13">
    <source>
        <dbReference type="PROSITE-ProRule" id="PRU00703"/>
    </source>
</evidence>
<dbReference type="Gene3D" id="3.30.465.10">
    <property type="match status" value="1"/>
</dbReference>
<sequence length="443" mass="49071">MSFTVLFLCLIALIFTSSFFSISEISLAAAKKIRLRTLADEGHKKASRVLALQEHPGHFFTVIQICVNALSLAGGILGERLFTPNFTALVSIFIQEPALAHNVGFWCGFITSTTLFILFADLIPKRLALVAPESIAMAVISPMSFLIKVLRPFVWFFNGLSNIIIRRFGLPERTKDKITSEDIIATVDAGTAAGVIASEEKNAIENIFELESRTVPSSMTPRESIVYFLLSDSEEEICKKVVGCPHNQYIVCNENLDNVVGVIDSKALLGRIMSDHPLSLKDDGLVHPVQLVPDSLTLSEILDTFKRTNSDIAVIINEYALVVGIITLNDVMSTVMGDLVTTEEESQILEREDGSWLVDGSTPVDDLERLLNVDSLPEDSTYETVAGFMMYMLRKIPKRTDKIVYGGYRFEVIDTDNNKVDQVLVSVIKPEPSKITSETKNKK</sequence>
<proteinExistence type="inferred from homology"/>
<dbReference type="InterPro" id="IPR005170">
    <property type="entry name" value="Transptr-assoc_dom"/>
</dbReference>
<evidence type="ECO:0000256" key="2">
    <source>
        <dbReference type="ARBA" id="ARBA00022448"/>
    </source>
</evidence>
<feature type="transmembrane region" description="Helical" evidence="15">
    <location>
        <begin position="103"/>
        <end position="123"/>
    </location>
</feature>
<comment type="subcellular location">
    <subcellularLocation>
        <location evidence="1">Cell inner membrane</location>
        <topology evidence="1">Multi-pass membrane protein</topology>
    </subcellularLocation>
</comment>
<evidence type="ECO:0000256" key="4">
    <source>
        <dbReference type="ARBA" id="ARBA00022519"/>
    </source>
</evidence>
<keyword evidence="6" id="KW-0677">Repeat</keyword>
<organism evidence="18 19">
    <name type="scientific">Candidatus Aphodousia faecigallinarum</name>
    <dbReference type="NCBI Taxonomy" id="2840677"/>
    <lineage>
        <taxon>Bacteria</taxon>
        <taxon>Pseudomonadati</taxon>
        <taxon>Pseudomonadota</taxon>
        <taxon>Betaproteobacteria</taxon>
        <taxon>Burkholderiales</taxon>
        <taxon>Sutterellaceae</taxon>
        <taxon>Sutterellaceae incertae sedis</taxon>
        <taxon>Candidatus Aphodousia</taxon>
    </lineage>
</organism>
<dbReference type="SUPFAM" id="SSF54631">
    <property type="entry name" value="CBS-domain pair"/>
    <property type="match status" value="1"/>
</dbReference>
<accession>A0A9D1II51</accession>
<dbReference type="PANTHER" id="PTHR22777">
    <property type="entry name" value="HEMOLYSIN-RELATED"/>
    <property type="match status" value="1"/>
</dbReference>
<dbReference type="InterPro" id="IPR044751">
    <property type="entry name" value="Ion_transp-like_CBS"/>
</dbReference>
<evidence type="ECO:0000259" key="17">
    <source>
        <dbReference type="PROSITE" id="PS51846"/>
    </source>
</evidence>
<evidence type="ECO:0000313" key="18">
    <source>
        <dbReference type="EMBL" id="HIU37697.1"/>
    </source>
</evidence>
<protein>
    <recommendedName>
        <fullName evidence="12">Polyamine export protein</fullName>
    </recommendedName>
</protein>
<dbReference type="GO" id="GO:0005886">
    <property type="term" value="C:plasma membrane"/>
    <property type="evidence" value="ECO:0007669"/>
    <property type="project" value="UniProtKB-SubCell"/>
</dbReference>
<evidence type="ECO:0000259" key="16">
    <source>
        <dbReference type="PROSITE" id="PS51371"/>
    </source>
</evidence>
<feature type="domain" description="CBS" evidence="16">
    <location>
        <begin position="285"/>
        <end position="342"/>
    </location>
</feature>
<reference evidence="18" key="1">
    <citation type="submission" date="2020-10" db="EMBL/GenBank/DDBJ databases">
        <authorList>
            <person name="Gilroy R."/>
        </authorList>
    </citation>
    <scope>NUCLEOTIDE SEQUENCE</scope>
    <source>
        <strain evidence="18">7463</strain>
    </source>
</reference>
<dbReference type="Pfam" id="PF03471">
    <property type="entry name" value="CorC_HlyC"/>
    <property type="match status" value="1"/>
</dbReference>
<keyword evidence="5 14" id="KW-0812">Transmembrane</keyword>
<keyword evidence="7 14" id="KW-1133">Transmembrane helix</keyword>
<keyword evidence="4" id="KW-0997">Cell inner membrane</keyword>